<dbReference type="OrthoDB" id="5288459at2"/>
<dbReference type="Proteomes" id="UP000078070">
    <property type="component" value="Chromosome"/>
</dbReference>
<gene>
    <name evidence="4" type="ORF">A8C75_10090</name>
</gene>
<evidence type="ECO:0000259" key="3">
    <source>
        <dbReference type="Pfam" id="PF00171"/>
    </source>
</evidence>
<dbReference type="Gene3D" id="3.40.605.10">
    <property type="entry name" value="Aldehyde Dehydrogenase, Chain A, domain 1"/>
    <property type="match status" value="1"/>
</dbReference>
<dbReference type="KEGG" id="mars:A8C75_10090"/>
<dbReference type="InterPro" id="IPR016161">
    <property type="entry name" value="Ald_DH/histidinol_DH"/>
</dbReference>
<dbReference type="SUPFAM" id="SSF53720">
    <property type="entry name" value="ALDH-like"/>
    <property type="match status" value="1"/>
</dbReference>
<dbReference type="Gene3D" id="3.40.309.10">
    <property type="entry name" value="Aldehyde Dehydrogenase, Chain A, domain 2"/>
    <property type="match status" value="1"/>
</dbReference>
<dbReference type="NCBIfam" id="TIGR02288">
    <property type="entry name" value="PaaN_2"/>
    <property type="match status" value="1"/>
</dbReference>
<sequence>MSKAQSFYDAHQGTLEKAIATNRSREFWSPYPEVASGRIYGETANIDGRARFDGYLGQPFALEVPAVAEQVGEEESPYGLALNIGYDRPDTEALIARQLAAMPAWRDAGIEARAGVCLEILDRLNKRSFEMAYAVMHTTGQGFMMAFQAGGPHAQDRGLEAVARAFAEMQQVPQSASWVKPQGKHPALAMQKTFRVVPKGISLVVACATFPTWNTYPGLFASLVTGNPVIVKPHPGAVLPVAISVQIAQEVLAEAGFDPCLVSMAPDSRQSPVTKALAQHPAVKLIDFTGSSAFGNWLEQNCPQADVFTEKSGVNTLIIDSAASLKPVGRNLAFTLSLYSGQMCTTPQAIYIPRDGIDTDDGHLSFDEVAATLSGSISKFLSNPEVAVNVLGAIQSTDTLARIDECAGLGEVLLASETLAHPDFANARIRTPLLLKVDAAAIETYSEERFGPVTFLIATDSTEHSFALARKVISEKGAITLGVYSTSDSVLDQAQELALDVKVALSCNLTGGVFVNQSAAFSDFHATGGNPAANASLTDGAFVSRRFVVVQSRRDVPPPAAE</sequence>
<dbReference type="EMBL" id="CP015839">
    <property type="protein sequence ID" value="ANG62798.1"/>
    <property type="molecule type" value="Genomic_DNA"/>
</dbReference>
<dbReference type="InterPro" id="IPR016163">
    <property type="entry name" value="Ald_DH_C"/>
</dbReference>
<dbReference type="PANTHER" id="PTHR42862:SF1">
    <property type="entry name" value="DELTA-1-PYRROLINE-5-CARBOXYLATE DEHYDROGENASE 2, ISOFORM A-RELATED"/>
    <property type="match status" value="1"/>
</dbReference>
<evidence type="ECO:0000313" key="4">
    <source>
        <dbReference type="EMBL" id="ANG62798.1"/>
    </source>
</evidence>
<reference evidence="5" key="1">
    <citation type="submission" date="2016-05" db="EMBL/GenBank/DDBJ databases">
        <authorList>
            <person name="Baek K."/>
            <person name="Yang S.-J."/>
        </authorList>
    </citation>
    <scope>NUCLEOTIDE SEQUENCE [LARGE SCALE GENOMIC DNA]</scope>
    <source>
        <strain evidence="5">ST58-10</strain>
    </source>
</reference>
<reference evidence="4 5" key="2">
    <citation type="journal article" date="2018" name="Int. J. Syst. Evol. Microbiol.">
        <title>Marinobacterium aestuarii sp. nov., a benzene-degrading marine bacterium isolated from estuary sediment.</title>
        <authorList>
            <person name="Bae S.S."/>
            <person name="Jung J."/>
            <person name="Chung D."/>
            <person name="Baek K."/>
        </authorList>
    </citation>
    <scope>NUCLEOTIDE SEQUENCE [LARGE SCALE GENOMIC DNA]</scope>
    <source>
        <strain evidence="4 5">ST58-10</strain>
    </source>
</reference>
<dbReference type="GO" id="GO:0010133">
    <property type="term" value="P:L-proline catabolic process to L-glutamate"/>
    <property type="evidence" value="ECO:0007669"/>
    <property type="project" value="TreeGrafter"/>
</dbReference>
<dbReference type="GO" id="GO:0009898">
    <property type="term" value="C:cytoplasmic side of plasma membrane"/>
    <property type="evidence" value="ECO:0007669"/>
    <property type="project" value="TreeGrafter"/>
</dbReference>
<dbReference type="InterPro" id="IPR015590">
    <property type="entry name" value="Aldehyde_DH_dom"/>
</dbReference>
<dbReference type="InterPro" id="IPR011975">
    <property type="entry name" value="PaaN_2"/>
</dbReference>
<accession>A0A1A9EYT2</accession>
<evidence type="ECO:0000256" key="2">
    <source>
        <dbReference type="ARBA" id="ARBA00023027"/>
    </source>
</evidence>
<dbReference type="GO" id="GO:0003842">
    <property type="term" value="F:L-glutamate gamma-semialdehyde dehydrogenase activity"/>
    <property type="evidence" value="ECO:0007669"/>
    <property type="project" value="TreeGrafter"/>
</dbReference>
<dbReference type="STRING" id="1821621.A8C75_10090"/>
<evidence type="ECO:0000256" key="1">
    <source>
        <dbReference type="ARBA" id="ARBA00023002"/>
    </source>
</evidence>
<dbReference type="AlphaFoldDB" id="A0A1A9EYT2"/>
<dbReference type="Pfam" id="PF00171">
    <property type="entry name" value="Aldedh"/>
    <property type="match status" value="1"/>
</dbReference>
<keyword evidence="2" id="KW-0520">NAD</keyword>
<dbReference type="PANTHER" id="PTHR42862">
    <property type="entry name" value="DELTA-1-PYRROLINE-5-CARBOXYLATE DEHYDROGENASE 1, ISOFORM A-RELATED"/>
    <property type="match status" value="1"/>
</dbReference>
<proteinExistence type="predicted"/>
<feature type="domain" description="Aldehyde dehydrogenase" evidence="3">
    <location>
        <begin position="88"/>
        <end position="469"/>
    </location>
</feature>
<organism evidence="4 5">
    <name type="scientific">Marinobacterium aestuarii</name>
    <dbReference type="NCBI Taxonomy" id="1821621"/>
    <lineage>
        <taxon>Bacteria</taxon>
        <taxon>Pseudomonadati</taxon>
        <taxon>Pseudomonadota</taxon>
        <taxon>Gammaproteobacteria</taxon>
        <taxon>Oceanospirillales</taxon>
        <taxon>Oceanospirillaceae</taxon>
        <taxon>Marinobacterium</taxon>
    </lineage>
</organism>
<dbReference type="RefSeq" id="WP_067381541.1">
    <property type="nucleotide sequence ID" value="NZ_CP015839.1"/>
</dbReference>
<name>A0A1A9EYT2_9GAMM</name>
<dbReference type="InterPro" id="IPR050485">
    <property type="entry name" value="Proline_metab_enzyme"/>
</dbReference>
<keyword evidence="1" id="KW-0560">Oxidoreductase</keyword>
<evidence type="ECO:0000313" key="5">
    <source>
        <dbReference type="Proteomes" id="UP000078070"/>
    </source>
</evidence>
<dbReference type="InterPro" id="IPR016162">
    <property type="entry name" value="Ald_DH_N"/>
</dbReference>
<keyword evidence="5" id="KW-1185">Reference proteome</keyword>
<protein>
    <submittedName>
        <fullName evidence="4">Phenylacetic acid degradation protein PaaN</fullName>
    </submittedName>
</protein>